<reference evidence="2" key="1">
    <citation type="journal article" date="2024" name="Int. J. Syst. Evol. Microbiol.">
        <title>Methylomarinovum tepidoasis sp. nov., a moderately thermophilic methanotroph of the family Methylothermaceae isolated from a deep-sea hydrothermal field.</title>
        <authorList>
            <person name="Hirayama H."/>
            <person name="Takaki Y."/>
            <person name="Abe M."/>
            <person name="Miyazaki M."/>
            <person name="Uematsu K."/>
            <person name="Matsui Y."/>
            <person name="Takai K."/>
        </authorList>
    </citation>
    <scope>NUCLEOTIDE SEQUENCE [LARGE SCALE GENOMIC DNA]</scope>
    <source>
        <strain evidence="2">IN45</strain>
    </source>
</reference>
<organism evidence="1 2">
    <name type="scientific">Methylomarinovum tepidoasis</name>
    <dbReference type="NCBI Taxonomy" id="2840183"/>
    <lineage>
        <taxon>Bacteria</taxon>
        <taxon>Pseudomonadati</taxon>
        <taxon>Pseudomonadota</taxon>
        <taxon>Gammaproteobacteria</taxon>
        <taxon>Methylococcales</taxon>
        <taxon>Methylothermaceae</taxon>
        <taxon>Methylomarinovum</taxon>
    </lineage>
</organism>
<dbReference type="Gene3D" id="1.10.1660.10">
    <property type="match status" value="1"/>
</dbReference>
<dbReference type="EMBL" id="AP024718">
    <property type="protein sequence ID" value="BCX89787.1"/>
    <property type="molecule type" value="Genomic_DNA"/>
</dbReference>
<gene>
    <name evidence="1" type="ORF">MIN45_P2160</name>
</gene>
<dbReference type="KEGG" id="meiy:MIN45_P2160"/>
<evidence type="ECO:0000313" key="2">
    <source>
        <dbReference type="Proteomes" id="UP001321450"/>
    </source>
</evidence>
<evidence type="ECO:0000313" key="1">
    <source>
        <dbReference type="EMBL" id="BCX89787.1"/>
    </source>
</evidence>
<proteinExistence type="predicted"/>
<protein>
    <submittedName>
        <fullName evidence="1">Chaperone modulatory protein CbpM</fullName>
    </submittedName>
</protein>
<dbReference type="RefSeq" id="WP_286292331.1">
    <property type="nucleotide sequence ID" value="NZ_AP024718.1"/>
</dbReference>
<dbReference type="AlphaFoldDB" id="A0AAU9C7Z3"/>
<accession>A0AAU9C7Z3</accession>
<keyword evidence="2" id="KW-1185">Reference proteome</keyword>
<name>A0AAU9C7Z3_9GAMM</name>
<sequence length="96" mass="11079">MLQEKVFTGVVLDENFRITLVEVCRIFEVSAERVIELVDQGVIEYQGGPEPPQWWFDAVAFERLRTALRLERDLGLNPPGAALVLDLLEELRRARR</sequence>
<dbReference type="Proteomes" id="UP001321450">
    <property type="component" value="Chromosome"/>
</dbReference>
<dbReference type="Pfam" id="PF13591">
    <property type="entry name" value="MerR_2"/>
    <property type="match status" value="1"/>
</dbReference>